<dbReference type="PANTHER" id="PTHR23272">
    <property type="entry name" value="BED FINGER-RELATED"/>
    <property type="match status" value="1"/>
</dbReference>
<dbReference type="PANTHER" id="PTHR23272:SF161">
    <property type="entry name" value="ZINC FINGER BED DOMAIN-CONTAINING PROTEIN RICESLEEPER 1-LIKE"/>
    <property type="match status" value="1"/>
</dbReference>
<evidence type="ECO:0000313" key="3">
    <source>
        <dbReference type="EMBL" id="RYR33212.1"/>
    </source>
</evidence>
<feature type="domain" description="hAT-like transposase RNase-H fold" evidence="2">
    <location>
        <begin position="56"/>
        <end position="151"/>
    </location>
</feature>
<dbReference type="Pfam" id="PF05699">
    <property type="entry name" value="Dimer_Tnp_hAT"/>
    <property type="match status" value="1"/>
</dbReference>
<sequence length="306" mass="35781">MLDSTLKFQRAFKRLSERDAEFVMMQGGILKNEDWDNARCFVRFLKIFSDVTKKVSGSTFVTSSSYFHHFCSILIMTYYLRVWLQKMKAKHDKYWGNLRNMNMIIFVAVVLDPRYKIKFVECSFQRLFEKEDADFLCGKVKEVFNGLFKSYRVALNSDQAHQSAQHNQDVDMDDSAFDDVCFATAFDNDVQLSESVNTNKVNLYLIEFLEKPVDLSSFDILTWWKVSSNNYKYPVLSQIARDILVMLVTGGRVLNQYRSSLTPKIVEALICAQNWFRANSLPIDLEESFEEFEKLEKDNNLSQFLN</sequence>
<dbReference type="InterPro" id="IPR008906">
    <property type="entry name" value="HATC_C_dom"/>
</dbReference>
<dbReference type="AlphaFoldDB" id="A0A445B3F2"/>
<dbReference type="SUPFAM" id="SSF53098">
    <property type="entry name" value="Ribonuclease H-like"/>
    <property type="match status" value="1"/>
</dbReference>
<organism evidence="3 4">
    <name type="scientific">Arachis hypogaea</name>
    <name type="common">Peanut</name>
    <dbReference type="NCBI Taxonomy" id="3818"/>
    <lineage>
        <taxon>Eukaryota</taxon>
        <taxon>Viridiplantae</taxon>
        <taxon>Streptophyta</taxon>
        <taxon>Embryophyta</taxon>
        <taxon>Tracheophyta</taxon>
        <taxon>Spermatophyta</taxon>
        <taxon>Magnoliopsida</taxon>
        <taxon>eudicotyledons</taxon>
        <taxon>Gunneridae</taxon>
        <taxon>Pentapetalae</taxon>
        <taxon>rosids</taxon>
        <taxon>fabids</taxon>
        <taxon>Fabales</taxon>
        <taxon>Fabaceae</taxon>
        <taxon>Papilionoideae</taxon>
        <taxon>50 kb inversion clade</taxon>
        <taxon>dalbergioids sensu lato</taxon>
        <taxon>Dalbergieae</taxon>
        <taxon>Pterocarpus clade</taxon>
        <taxon>Arachis</taxon>
    </lineage>
</organism>
<reference evidence="3 4" key="1">
    <citation type="submission" date="2019-01" db="EMBL/GenBank/DDBJ databases">
        <title>Sequencing of cultivated peanut Arachis hypogaea provides insights into genome evolution and oil improvement.</title>
        <authorList>
            <person name="Chen X."/>
        </authorList>
    </citation>
    <scope>NUCLEOTIDE SEQUENCE [LARGE SCALE GENOMIC DNA]</scope>
    <source>
        <strain evidence="4">cv. Fuhuasheng</strain>
        <tissue evidence="3">Leaves</tissue>
    </source>
</reference>
<comment type="caution">
    <text evidence="3">The sequence shown here is derived from an EMBL/GenBank/DDBJ whole genome shotgun (WGS) entry which is preliminary data.</text>
</comment>
<dbReference type="Proteomes" id="UP000289738">
    <property type="component" value="Chromosome A10"/>
</dbReference>
<dbReference type="STRING" id="3818.A0A445B3F2"/>
<name>A0A445B3F2_ARAHY</name>
<dbReference type="Pfam" id="PF14372">
    <property type="entry name" value="hAT-like_RNase-H"/>
    <property type="match status" value="1"/>
</dbReference>
<proteinExistence type="predicted"/>
<evidence type="ECO:0000313" key="4">
    <source>
        <dbReference type="Proteomes" id="UP000289738"/>
    </source>
</evidence>
<dbReference type="GO" id="GO:0003677">
    <property type="term" value="F:DNA binding"/>
    <property type="evidence" value="ECO:0007669"/>
    <property type="project" value="InterPro"/>
</dbReference>
<evidence type="ECO:0000259" key="2">
    <source>
        <dbReference type="Pfam" id="PF14372"/>
    </source>
</evidence>
<gene>
    <name evidence="3" type="ORF">Ahy_A10g047769</name>
</gene>
<accession>A0A445B3F2</accession>
<evidence type="ECO:0008006" key="5">
    <source>
        <dbReference type="Google" id="ProtNLM"/>
    </source>
</evidence>
<dbReference type="InterPro" id="IPR025525">
    <property type="entry name" value="hAT-like_transposase_RNase-H"/>
</dbReference>
<evidence type="ECO:0000259" key="1">
    <source>
        <dbReference type="Pfam" id="PF05699"/>
    </source>
</evidence>
<keyword evidence="4" id="KW-1185">Reference proteome</keyword>
<dbReference type="InterPro" id="IPR012337">
    <property type="entry name" value="RNaseH-like_sf"/>
</dbReference>
<protein>
    <recommendedName>
        <fullName evidence="5">HAT C-terminal dimerisation domain-containing protein</fullName>
    </recommendedName>
</protein>
<dbReference type="GO" id="GO:0046983">
    <property type="term" value="F:protein dimerization activity"/>
    <property type="evidence" value="ECO:0007669"/>
    <property type="project" value="InterPro"/>
</dbReference>
<dbReference type="EMBL" id="SDMP01000010">
    <property type="protein sequence ID" value="RYR33212.1"/>
    <property type="molecule type" value="Genomic_DNA"/>
</dbReference>
<feature type="domain" description="HAT C-terminal dimerisation" evidence="1">
    <location>
        <begin position="207"/>
        <end position="276"/>
    </location>
</feature>